<sequence>MTDLTLFCLVQGNAISQAFPLSINSNENIGQLKKAIKTKKIPEFNFFDVDRLKIWKVQIRADNDKELNKLTLHNNDQLLAGRKISSYFTDKPLDKHIHIVVKPPKLIHFSLELVLEAGLLNERESVEYLSGDRIYKATLRESCLCTEDGKYFSFIEFIRVARRLKSDETPAPYDFQNLRINNITYQEVRDKIYKFVPYKYEDSLFIDHFSIPWGDDLENRLRHLHSEKDVVEIFWGRNLKDDDTTWRVYVVFRDISCLHKRTESVMEDQMIRFITVGEGFANTEIRRRANAEIQQQSSHHSLSTLKKVPKELRKAFDEALDNELGQSFREMHYNLVGMSTGYKRTQGRLTEIPAIILYVRQKGILRRGCDIFPDKICGYPVDVVEACVATPYGHGVSACQAYQKDVGLGSSIGITESQGTSVTLSAVVRQKRRLASSHVSMYAGLVNRVLEWVS</sequence>
<evidence type="ECO:0000256" key="3">
    <source>
        <dbReference type="ARBA" id="ARBA00022525"/>
    </source>
</evidence>
<evidence type="ECO:0000313" key="6">
    <source>
        <dbReference type="Proteomes" id="UP000022910"/>
    </source>
</evidence>
<protein>
    <recommendedName>
        <fullName evidence="4">Crinkler effector protein N-terminal domain-containing protein</fullName>
    </recommendedName>
</protein>
<name>A0A015MWR1_RHIIW</name>
<reference evidence="5 6" key="1">
    <citation type="submission" date="2014-02" db="EMBL/GenBank/DDBJ databases">
        <title>Single nucleus genome sequencing reveals high similarity among nuclei of an endomycorrhizal fungus.</title>
        <authorList>
            <person name="Lin K."/>
            <person name="Geurts R."/>
            <person name="Zhang Z."/>
            <person name="Limpens E."/>
            <person name="Saunders D.G."/>
            <person name="Mu D."/>
            <person name="Pang E."/>
            <person name="Cao H."/>
            <person name="Cha H."/>
            <person name="Lin T."/>
            <person name="Zhou Q."/>
            <person name="Shang Y."/>
            <person name="Li Y."/>
            <person name="Ivanov S."/>
            <person name="Sharma T."/>
            <person name="Velzen R.V."/>
            <person name="Ruijter N.D."/>
            <person name="Aanen D.K."/>
            <person name="Win J."/>
            <person name="Kamoun S."/>
            <person name="Bisseling T."/>
            <person name="Huang S."/>
        </authorList>
    </citation>
    <scope>NUCLEOTIDE SEQUENCE [LARGE SCALE GENOMIC DNA]</scope>
    <source>
        <strain evidence="6">DAOM197198w</strain>
    </source>
</reference>
<keyword evidence="3" id="KW-0964">Secreted</keyword>
<organism evidence="5 6">
    <name type="scientific">Rhizophagus irregularis (strain DAOM 197198w)</name>
    <name type="common">Glomus intraradices</name>
    <dbReference type="NCBI Taxonomy" id="1432141"/>
    <lineage>
        <taxon>Eukaryota</taxon>
        <taxon>Fungi</taxon>
        <taxon>Fungi incertae sedis</taxon>
        <taxon>Mucoromycota</taxon>
        <taxon>Glomeromycotina</taxon>
        <taxon>Glomeromycetes</taxon>
        <taxon>Glomerales</taxon>
        <taxon>Glomeraceae</taxon>
        <taxon>Rhizophagus</taxon>
    </lineage>
</organism>
<dbReference type="GO" id="GO:0043657">
    <property type="term" value="C:host cell"/>
    <property type="evidence" value="ECO:0007669"/>
    <property type="project" value="UniProtKB-SubCell"/>
</dbReference>
<feature type="domain" description="Crinkler effector protein N-terminal" evidence="4">
    <location>
        <begin position="4"/>
        <end position="102"/>
    </location>
</feature>
<gene>
    <name evidence="5" type="ORF">RirG_080750</name>
</gene>
<dbReference type="Proteomes" id="UP000022910">
    <property type="component" value="Unassembled WGS sequence"/>
</dbReference>
<dbReference type="HOGENOM" id="CLU_602890_0_0_1"/>
<dbReference type="Pfam" id="PF20147">
    <property type="entry name" value="Crinkler"/>
    <property type="match status" value="1"/>
</dbReference>
<dbReference type="OrthoDB" id="2351813at2759"/>
<comment type="caution">
    <text evidence="5">The sequence shown here is derived from an EMBL/GenBank/DDBJ whole genome shotgun (WGS) entry which is preliminary data.</text>
</comment>
<evidence type="ECO:0000313" key="5">
    <source>
        <dbReference type="EMBL" id="EXX71183.1"/>
    </source>
</evidence>
<evidence type="ECO:0000256" key="2">
    <source>
        <dbReference type="ARBA" id="ARBA00004613"/>
    </source>
</evidence>
<dbReference type="EMBL" id="JEMT01016212">
    <property type="protein sequence ID" value="EXX71183.1"/>
    <property type="molecule type" value="Genomic_DNA"/>
</dbReference>
<proteinExistence type="predicted"/>
<evidence type="ECO:0000256" key="1">
    <source>
        <dbReference type="ARBA" id="ARBA00004340"/>
    </source>
</evidence>
<keyword evidence="6" id="KW-1185">Reference proteome</keyword>
<dbReference type="GO" id="GO:0005576">
    <property type="term" value="C:extracellular region"/>
    <property type="evidence" value="ECO:0007669"/>
    <property type="project" value="UniProtKB-SubCell"/>
</dbReference>
<dbReference type="AlphaFoldDB" id="A0A015MWR1"/>
<accession>A0A015MWR1</accession>
<dbReference type="InterPro" id="IPR045379">
    <property type="entry name" value="Crinkler_N"/>
</dbReference>
<evidence type="ECO:0000259" key="4">
    <source>
        <dbReference type="Pfam" id="PF20147"/>
    </source>
</evidence>
<comment type="subcellular location">
    <subcellularLocation>
        <location evidence="1">Host cell</location>
    </subcellularLocation>
    <subcellularLocation>
        <location evidence="2">Secreted</location>
    </subcellularLocation>
</comment>